<gene>
    <name evidence="1" type="ORF">METZ01_LOCUS287090</name>
</gene>
<proteinExistence type="predicted"/>
<reference evidence="1" key="1">
    <citation type="submission" date="2018-05" db="EMBL/GenBank/DDBJ databases">
        <authorList>
            <person name="Lanie J.A."/>
            <person name="Ng W.-L."/>
            <person name="Kazmierczak K.M."/>
            <person name="Andrzejewski T.M."/>
            <person name="Davidsen T.M."/>
            <person name="Wayne K.J."/>
            <person name="Tettelin H."/>
            <person name="Glass J.I."/>
            <person name="Rusch D."/>
            <person name="Podicherti R."/>
            <person name="Tsui H.-C.T."/>
            <person name="Winkler M.E."/>
        </authorList>
    </citation>
    <scope>NUCLEOTIDE SEQUENCE</scope>
</reference>
<dbReference type="AlphaFoldDB" id="A0A382LC14"/>
<dbReference type="EMBL" id="UINC01086097">
    <property type="protein sequence ID" value="SVC34236.1"/>
    <property type="molecule type" value="Genomic_DNA"/>
</dbReference>
<accession>A0A382LC14</accession>
<organism evidence="1">
    <name type="scientific">marine metagenome</name>
    <dbReference type="NCBI Taxonomy" id="408172"/>
    <lineage>
        <taxon>unclassified sequences</taxon>
        <taxon>metagenomes</taxon>
        <taxon>ecological metagenomes</taxon>
    </lineage>
</organism>
<name>A0A382LC14_9ZZZZ</name>
<evidence type="ECO:0000313" key="1">
    <source>
        <dbReference type="EMBL" id="SVC34236.1"/>
    </source>
</evidence>
<protein>
    <submittedName>
        <fullName evidence="1">Uncharacterized protein</fullName>
    </submittedName>
</protein>
<sequence>MSKGRNKRKLLPGQTREPIWDHQKGSWNKVSGHCVVTKQPHEISVLGTELDEWLDSDKSIQHCLSCSGDDREFLMTGISPAGWEIMFPAVLGEEDE</sequence>